<protein>
    <submittedName>
        <fullName evidence="3">S-DNA-T family DNA segregation ATPase FtsK/SpoIIIE</fullName>
    </submittedName>
</protein>
<gene>
    <name evidence="3" type="ORF">EV191_1412</name>
</gene>
<dbReference type="Gene3D" id="3.40.50.300">
    <property type="entry name" value="P-loop containing nucleotide triphosphate hydrolases"/>
    <property type="match status" value="1"/>
</dbReference>
<dbReference type="EMBL" id="SLXQ01000041">
    <property type="protein sequence ID" value="TCP38696.1"/>
    <property type="molecule type" value="Genomic_DNA"/>
</dbReference>
<dbReference type="RefSeq" id="WP_132881493.1">
    <property type="nucleotide sequence ID" value="NZ_SLXQ01000041.1"/>
</dbReference>
<evidence type="ECO:0000256" key="2">
    <source>
        <dbReference type="SAM" id="Phobius"/>
    </source>
</evidence>
<evidence type="ECO:0000313" key="3">
    <source>
        <dbReference type="EMBL" id="TCP38696.1"/>
    </source>
</evidence>
<accession>A0A4V2SQE6</accession>
<keyword evidence="2" id="KW-0472">Membrane</keyword>
<evidence type="ECO:0000256" key="1">
    <source>
        <dbReference type="SAM" id="MobiDB-lite"/>
    </source>
</evidence>
<dbReference type="SUPFAM" id="SSF52540">
    <property type="entry name" value="P-loop containing nucleoside triphosphate hydrolases"/>
    <property type="match status" value="1"/>
</dbReference>
<evidence type="ECO:0000313" key="4">
    <source>
        <dbReference type="Proteomes" id="UP000294911"/>
    </source>
</evidence>
<feature type="region of interest" description="Disordered" evidence="1">
    <location>
        <begin position="1"/>
        <end position="52"/>
    </location>
</feature>
<feature type="compositionally biased region" description="Low complexity" evidence="1">
    <location>
        <begin position="26"/>
        <end position="52"/>
    </location>
</feature>
<proteinExistence type="predicted"/>
<dbReference type="AlphaFoldDB" id="A0A4V2SQE6"/>
<name>A0A4V2SQE6_9PSEU</name>
<dbReference type="Proteomes" id="UP000294911">
    <property type="component" value="Unassembled WGS sequence"/>
</dbReference>
<keyword evidence="2" id="KW-1133">Transmembrane helix</keyword>
<feature type="transmembrane region" description="Helical" evidence="2">
    <location>
        <begin position="174"/>
        <end position="199"/>
    </location>
</feature>
<reference evidence="3 4" key="1">
    <citation type="submission" date="2019-03" db="EMBL/GenBank/DDBJ databases">
        <title>Genomic Encyclopedia of Type Strains, Phase IV (KMG-IV): sequencing the most valuable type-strain genomes for metagenomic binning, comparative biology and taxonomic classification.</title>
        <authorList>
            <person name="Goeker M."/>
        </authorList>
    </citation>
    <scope>NUCLEOTIDE SEQUENCE [LARGE SCALE GENOMIC DNA]</scope>
    <source>
        <strain evidence="3 4">DSM 45765</strain>
    </source>
</reference>
<comment type="caution">
    <text evidence="3">The sequence shown here is derived from an EMBL/GenBank/DDBJ whole genome shotgun (WGS) entry which is preliminary data.</text>
</comment>
<sequence length="756" mass="82400">MTRHDGAPPDMTGAHQPEDATVVYLPATRTDTPTRSDTSAPSAPEESAVGVGAVGTEVELAPAREAFNTRRLVPEQARERMAHGAVVVAHRAGPAVARGARGTARHAWHVVAGARVLARRWRDRHGASRYERMMQAAELEGNHERLLEWEARDVAEKQRRHDRSQDWLNSPLKLVGALGVGIASIVALLLAVGIVVAIGDGDVSQVVAPIAGVLDAIRWAWWFATAYGIFLVLGATGLGLVYLHEQGRKHTDAPRWLRAEPANVGASVVDAALDESMIMNALRKLGHSALNKAFKDGWGSTVMPTWVQPPLPVGRHGWEFALRLPGGVPATSINGRKEVLAHNLGRRPEEVWVDVDDGDPMAMKCLVLNPGALREPVPDYPLLAGGQTDFWTGFPVGIDARRNPVTTPIFERNTIKAGIMGSGKTSLLQVELAGAALDPLVDIDVFCFADNNDYEWLRPVASIVSMGDTAANVEACLAHITDLHASLAERGQLLREYGINSVTREVAEKDPRLRPRFVVIDECQSFFRQDKPEDRRELVNMMVRFFSAARKYGIVLNFATPTPSDQSLPRDLVAVTSNRACFAIGDKNRNNVVLGERAYENGLSALELKPAVKEGNKIVALNDVGTCVAVGYMQQPGLLRSYNLTSSDQNTIITRALELRGGATHPHPTAVEPEQQRDLLDDVHTALAGEDKVKATDVAARLRDLASSYRPYQTLNGTELATHLEQLNVKVTKSGVLWVYAERVRDALAHREGGNT</sequence>
<dbReference type="InterPro" id="IPR027417">
    <property type="entry name" value="P-loop_NTPase"/>
</dbReference>
<dbReference type="OrthoDB" id="3315716at2"/>
<keyword evidence="4" id="KW-1185">Reference proteome</keyword>
<feature type="transmembrane region" description="Helical" evidence="2">
    <location>
        <begin position="219"/>
        <end position="243"/>
    </location>
</feature>
<organism evidence="3 4">
    <name type="scientific">Tamaricihabitans halophyticus</name>
    <dbReference type="NCBI Taxonomy" id="1262583"/>
    <lineage>
        <taxon>Bacteria</taxon>
        <taxon>Bacillati</taxon>
        <taxon>Actinomycetota</taxon>
        <taxon>Actinomycetes</taxon>
        <taxon>Pseudonocardiales</taxon>
        <taxon>Pseudonocardiaceae</taxon>
        <taxon>Tamaricihabitans</taxon>
    </lineage>
</organism>
<keyword evidence="2" id="KW-0812">Transmembrane</keyword>